<dbReference type="OrthoDB" id="2665650at2"/>
<dbReference type="HOGENOM" id="CLU_631139_0_0_9"/>
<name>E6TR40_EVAC2</name>
<evidence type="ECO:0000313" key="2">
    <source>
        <dbReference type="Proteomes" id="UP000001401"/>
    </source>
</evidence>
<evidence type="ECO:0000313" key="1">
    <source>
        <dbReference type="EMBL" id="ADU29416.1"/>
    </source>
</evidence>
<keyword evidence="2" id="KW-1185">Reference proteome</keyword>
<dbReference type="eggNOG" id="ENOG502ZDY9">
    <property type="taxonomic scope" value="Bacteria"/>
</dbReference>
<dbReference type="EMBL" id="CP002394">
    <property type="protein sequence ID" value="ADU29416.1"/>
    <property type="molecule type" value="Genomic_DNA"/>
</dbReference>
<gene>
    <name evidence="1" type="ordered locus">Bcell_1148</name>
</gene>
<proteinExistence type="predicted"/>
<dbReference type="RefSeq" id="WP_013487757.1">
    <property type="nucleotide sequence ID" value="NC_014829.1"/>
</dbReference>
<accession>E6TR40</accession>
<reference evidence="1 2" key="1">
    <citation type="submission" date="2010-12" db="EMBL/GenBank/DDBJ databases">
        <title>Complete sequence of Bacillus cellulosilyticus DSM 2522.</title>
        <authorList>
            <consortium name="US DOE Joint Genome Institute"/>
            <person name="Lucas S."/>
            <person name="Copeland A."/>
            <person name="Lapidus A."/>
            <person name="Cheng J.-F."/>
            <person name="Bruce D."/>
            <person name="Goodwin L."/>
            <person name="Pitluck S."/>
            <person name="Chertkov O."/>
            <person name="Detter J.C."/>
            <person name="Han C."/>
            <person name="Tapia R."/>
            <person name="Land M."/>
            <person name="Hauser L."/>
            <person name="Jeffries C."/>
            <person name="Kyrpides N."/>
            <person name="Ivanova N."/>
            <person name="Mikhailova N."/>
            <person name="Brumm P."/>
            <person name="Mead D."/>
            <person name="Woyke T."/>
        </authorList>
    </citation>
    <scope>NUCLEOTIDE SEQUENCE [LARGE SCALE GENOMIC DNA]</scope>
    <source>
        <strain evidence="2">ATCC 21833 / DSM 2522 / FERM P-1141 / JCM 9156 / N-4</strain>
    </source>
</reference>
<protein>
    <submittedName>
        <fullName evidence="1">Uncharacterized protein</fullName>
    </submittedName>
</protein>
<dbReference type="Proteomes" id="UP000001401">
    <property type="component" value="Chromosome"/>
</dbReference>
<dbReference type="KEGG" id="bco:Bcell_1148"/>
<dbReference type="AlphaFoldDB" id="E6TR40"/>
<organism evidence="1 2">
    <name type="scientific">Evansella cellulosilytica (strain ATCC 21833 / DSM 2522 / FERM P-1141 / JCM 9156 / N-4)</name>
    <name type="common">Bacillus cellulosilyticus</name>
    <dbReference type="NCBI Taxonomy" id="649639"/>
    <lineage>
        <taxon>Bacteria</taxon>
        <taxon>Bacillati</taxon>
        <taxon>Bacillota</taxon>
        <taxon>Bacilli</taxon>
        <taxon>Bacillales</taxon>
        <taxon>Bacillaceae</taxon>
        <taxon>Evansella</taxon>
    </lineage>
</organism>
<sequence length="420" mass="48866">MTVESIYLFNGEKFLEYVDVELFKKTVCEKFDLPDKGVQNFAEFYQDIIELRPKSIINKLLFEHILYGQLKHVYVHKLKSAEAIEINKLTPNLELLIEKYKSVNISVPLQEAMSPNGYNLLDQLNIRKSNVYFIAAINYSVVDDKVDRLRLLIGKTYNDSKLRYMLAGIDIHYSKGECLVLVHNCSTVPKDEDDDDQVSTPTSFHNYIEKKIFPYLFINKYVNVNSDREAMFDFCKGLLDSMFYESREKLMETIEEDTLDFVEKAKIKLDKIGEMSSASHISDLNKNIQSLLLGIYMRNNIHGEKLRSKAKELKLLGYPTKINYKNGRANNSSTGSNSAKKPIYGSETLYSLYTDFNSSKRLEEWSMAWFTDFEGSDLDVIRTRIISKTNYFKVLFAPTRHLDERTVYHVVRELNEKRSF</sequence>